<name>A0A7I4Z028_HAECO</name>
<protein>
    <submittedName>
        <fullName evidence="5">Thiamine transporter 2</fullName>
    </submittedName>
</protein>
<dbReference type="GO" id="GO:0090482">
    <property type="term" value="F:vitamin transmembrane transporter activity"/>
    <property type="evidence" value="ECO:0007669"/>
    <property type="project" value="InterPro"/>
</dbReference>
<dbReference type="PANTHER" id="PTHR10686:SF20">
    <property type="entry name" value="FOLATE TRANSPORTER 1"/>
    <property type="match status" value="1"/>
</dbReference>
<organism evidence="4 5">
    <name type="scientific">Haemonchus contortus</name>
    <name type="common">Barber pole worm</name>
    <dbReference type="NCBI Taxonomy" id="6289"/>
    <lineage>
        <taxon>Eukaryota</taxon>
        <taxon>Metazoa</taxon>
        <taxon>Ecdysozoa</taxon>
        <taxon>Nematoda</taxon>
        <taxon>Chromadorea</taxon>
        <taxon>Rhabditida</taxon>
        <taxon>Rhabditina</taxon>
        <taxon>Rhabditomorpha</taxon>
        <taxon>Strongyloidea</taxon>
        <taxon>Trichostrongylidae</taxon>
        <taxon>Haemonchus</taxon>
    </lineage>
</organism>
<dbReference type="Pfam" id="PF01770">
    <property type="entry name" value="Folate_carrier"/>
    <property type="match status" value="1"/>
</dbReference>
<feature type="transmembrane region" description="Helical" evidence="3">
    <location>
        <begin position="337"/>
        <end position="358"/>
    </location>
</feature>
<feature type="transmembrane region" description="Helical" evidence="3">
    <location>
        <begin position="102"/>
        <end position="122"/>
    </location>
</feature>
<feature type="transmembrane region" description="Helical" evidence="3">
    <location>
        <begin position="405"/>
        <end position="427"/>
    </location>
</feature>
<keyword evidence="2" id="KW-0813">Transport</keyword>
<feature type="transmembrane region" description="Helical" evidence="3">
    <location>
        <begin position="313"/>
        <end position="331"/>
    </location>
</feature>
<comment type="subcellular location">
    <subcellularLocation>
        <location evidence="2">Membrane</location>
        <topology evidence="2">Multi-pass membrane protein</topology>
    </subcellularLocation>
</comment>
<dbReference type="PANTHER" id="PTHR10686">
    <property type="entry name" value="FOLATE TRANSPORTER"/>
    <property type="match status" value="1"/>
</dbReference>
<evidence type="ECO:0000256" key="3">
    <source>
        <dbReference type="SAM" id="Phobius"/>
    </source>
</evidence>
<evidence type="ECO:0000313" key="5">
    <source>
        <dbReference type="WBParaSite" id="HCON_00167240-00001"/>
    </source>
</evidence>
<evidence type="ECO:0000256" key="1">
    <source>
        <dbReference type="ARBA" id="ARBA00005773"/>
    </source>
</evidence>
<dbReference type="OMA" id="VWISYAG"/>
<dbReference type="GO" id="GO:0005886">
    <property type="term" value="C:plasma membrane"/>
    <property type="evidence" value="ECO:0007669"/>
    <property type="project" value="UniProtKB-UniRule"/>
</dbReference>
<comment type="similarity">
    <text evidence="1 2">Belongs to the reduced folate carrier (RFC) transporter (TC 2.A.48) family.</text>
</comment>
<dbReference type="Gene3D" id="1.20.1250.20">
    <property type="entry name" value="MFS general substrate transporter like domains"/>
    <property type="match status" value="1"/>
</dbReference>
<keyword evidence="2 3" id="KW-0472">Membrane</keyword>
<feature type="transmembrane region" description="Helical" evidence="3">
    <location>
        <begin position="143"/>
        <end position="162"/>
    </location>
</feature>
<feature type="transmembrane region" description="Helical" evidence="3">
    <location>
        <begin position="168"/>
        <end position="184"/>
    </location>
</feature>
<dbReference type="OrthoDB" id="18814at2759"/>
<feature type="transmembrane region" description="Helical" evidence="3">
    <location>
        <begin position="42"/>
        <end position="65"/>
    </location>
</feature>
<feature type="transmembrane region" description="Helical" evidence="3">
    <location>
        <begin position="251"/>
        <end position="272"/>
    </location>
</feature>
<accession>A0A7I4Z028</accession>
<dbReference type="AlphaFoldDB" id="A0A7I4Z028"/>
<dbReference type="Proteomes" id="UP000025227">
    <property type="component" value="Unplaced"/>
</dbReference>
<dbReference type="NCBIfam" id="TIGR00806">
    <property type="entry name" value="rfc"/>
    <property type="match status" value="1"/>
</dbReference>
<evidence type="ECO:0000313" key="4">
    <source>
        <dbReference type="Proteomes" id="UP000025227"/>
    </source>
</evidence>
<sequence length="444" mass="49901">MDWKKTAILFCIYGITKEFRPATPFLTPFLISSYKNLTLEEVYGQIFPIWTYSYMFSLVPIFILTDVLRYKPIIVLEGACLSITWAIIVWGEGVRQMQLMQMFFGVASASKVAYYSYMYAVVDKKHYRKVTSYARSAALVGKLLGFGLAQVLISTGIGSYFLLNQISLIAVCIVFFIAIALPAVPSRGVLNQVLHEPMDDLTFEGRSQKEQLTQDETGNDKLGKDERALILDALRSFSIFKDNMTVLKWSLWWSLMCCGIYQICNYTQSLWIEMQPDHSKVENGLIEFLVTLIGAILAFLAQFPSIKWEHYEGIALVIPLATIAILIAIISQTSQILIAYIGHICAMSTYYFFITVASGNIACHLPSESYGFVFGCNTFAAVVLQTVLTLVVVDSHGLNLDIREQFAVYAGYFAAVAALFMVIQIFSTFQKAQDNNKNDSLQKI</sequence>
<dbReference type="InterPro" id="IPR002666">
    <property type="entry name" value="Folate_carrier"/>
</dbReference>
<reference evidence="5" key="1">
    <citation type="submission" date="2020-12" db="UniProtKB">
        <authorList>
            <consortium name="WormBaseParasite"/>
        </authorList>
    </citation>
    <scope>IDENTIFICATION</scope>
    <source>
        <strain evidence="5">MHco3</strain>
    </source>
</reference>
<feature type="transmembrane region" description="Helical" evidence="3">
    <location>
        <begin position="370"/>
        <end position="393"/>
    </location>
</feature>
<proteinExistence type="inferred from homology"/>
<dbReference type="PIRSF" id="PIRSF028739">
    <property type="entry name" value="Folate_carrier"/>
    <property type="match status" value="1"/>
</dbReference>
<keyword evidence="3" id="KW-0812">Transmembrane</keyword>
<dbReference type="InterPro" id="IPR036259">
    <property type="entry name" value="MFS_trans_sf"/>
</dbReference>
<evidence type="ECO:0000256" key="2">
    <source>
        <dbReference type="PIRNR" id="PIRNR028739"/>
    </source>
</evidence>
<dbReference type="WBParaSite" id="HCON_00167240-00001">
    <property type="protein sequence ID" value="HCON_00167240-00001"/>
    <property type="gene ID" value="HCON_00167240"/>
</dbReference>
<keyword evidence="3" id="KW-1133">Transmembrane helix</keyword>
<feature type="transmembrane region" description="Helical" evidence="3">
    <location>
        <begin position="72"/>
        <end position="90"/>
    </location>
</feature>
<dbReference type="SUPFAM" id="SSF103473">
    <property type="entry name" value="MFS general substrate transporter"/>
    <property type="match status" value="1"/>
</dbReference>
<keyword evidence="4" id="KW-1185">Reference proteome</keyword>
<feature type="transmembrane region" description="Helical" evidence="3">
    <location>
        <begin position="284"/>
        <end position="301"/>
    </location>
</feature>